<evidence type="ECO:0000313" key="2">
    <source>
        <dbReference type="Proteomes" id="UP000215405"/>
    </source>
</evidence>
<protein>
    <submittedName>
        <fullName evidence="1">Uncharacterized protein</fullName>
    </submittedName>
</protein>
<name>A0A231V066_9HYPH</name>
<sequence>MNEEAEEVFRTTLEDFMEKSKSAYPEFKFQGGIRINSKDWDGYRYWQCGYAVVMTPKSR</sequence>
<evidence type="ECO:0000313" key="1">
    <source>
        <dbReference type="EMBL" id="OXT01562.1"/>
    </source>
</evidence>
<organism evidence="1 2">
    <name type="scientific">Notoacmeibacter marinus</name>
    <dbReference type="NCBI Taxonomy" id="1876515"/>
    <lineage>
        <taxon>Bacteria</taxon>
        <taxon>Pseudomonadati</taxon>
        <taxon>Pseudomonadota</taxon>
        <taxon>Alphaproteobacteria</taxon>
        <taxon>Hyphomicrobiales</taxon>
        <taxon>Notoacmeibacteraceae</taxon>
        <taxon>Notoacmeibacter</taxon>
    </lineage>
</organism>
<proteinExistence type="predicted"/>
<gene>
    <name evidence="1" type="ORF">B7H23_00860</name>
</gene>
<reference evidence="2" key="1">
    <citation type="journal article" date="2017" name="Int. J. Syst. Evol. Microbiol.">
        <title>Notoacmeibacter marinus gen. nov., sp. nov., isolated from the gut of a limpet and proposal of Notoacmeibacteraceae fam. nov. in the order Rhizobiales of the class Alphaproteobacteria.</title>
        <authorList>
            <person name="Huang Z."/>
            <person name="Guo F."/>
            <person name="Lai Q."/>
        </authorList>
    </citation>
    <scope>NUCLEOTIDE SEQUENCE [LARGE SCALE GENOMIC DNA]</scope>
    <source>
        <strain evidence="2">XMTR2A4</strain>
    </source>
</reference>
<dbReference type="AlphaFoldDB" id="A0A231V066"/>
<comment type="caution">
    <text evidence="1">The sequence shown here is derived from an EMBL/GenBank/DDBJ whole genome shotgun (WGS) entry which is preliminary data.</text>
</comment>
<accession>A0A231V066</accession>
<keyword evidence="2" id="KW-1185">Reference proteome</keyword>
<dbReference type="EMBL" id="NBYO01000001">
    <property type="protein sequence ID" value="OXT01562.1"/>
    <property type="molecule type" value="Genomic_DNA"/>
</dbReference>
<dbReference type="Proteomes" id="UP000215405">
    <property type="component" value="Unassembled WGS sequence"/>
</dbReference>